<protein>
    <recommendedName>
        <fullName evidence="9">inosine/xanthosine triphosphatase</fullName>
        <ecNumber evidence="9">3.6.1.73</ecNumber>
    </recommendedName>
</protein>
<dbReference type="GO" id="GO:0046872">
    <property type="term" value="F:metal ion binding"/>
    <property type="evidence" value="ECO:0007669"/>
    <property type="project" value="UniProtKB-KW"/>
</dbReference>
<evidence type="ECO:0000256" key="4">
    <source>
        <dbReference type="ARBA" id="ARBA00022741"/>
    </source>
</evidence>
<dbReference type="Gene3D" id="3.90.950.10">
    <property type="match status" value="1"/>
</dbReference>
<dbReference type="PANTHER" id="PTHR34699:SF2">
    <property type="entry name" value="NON-CANONICAL PURINE NTP PHOSPHATASE_PRRC1 DOMAIN-CONTAINING PROTEIN"/>
    <property type="match status" value="1"/>
</dbReference>
<keyword evidence="7" id="KW-0546">Nucleotide metabolism</keyword>
<evidence type="ECO:0000256" key="5">
    <source>
        <dbReference type="ARBA" id="ARBA00022801"/>
    </source>
</evidence>
<comment type="cofactor">
    <cofactor evidence="2">
        <name>Mg(2+)</name>
        <dbReference type="ChEBI" id="CHEBI:18420"/>
    </cofactor>
</comment>
<comment type="cofactor">
    <cofactor evidence="1">
        <name>Mn(2+)</name>
        <dbReference type="ChEBI" id="CHEBI:29035"/>
    </cofactor>
</comment>
<keyword evidence="4" id="KW-0547">Nucleotide-binding</keyword>
<comment type="caution">
    <text evidence="13">The sequence shown here is derived from an EMBL/GenBank/DDBJ whole genome shotgun (WGS) entry which is preliminary data.</text>
</comment>
<evidence type="ECO:0000256" key="2">
    <source>
        <dbReference type="ARBA" id="ARBA00001946"/>
    </source>
</evidence>
<dbReference type="AlphaFoldDB" id="A0A1G2LDJ4"/>
<dbReference type="SUPFAM" id="SSF52972">
    <property type="entry name" value="ITPase-like"/>
    <property type="match status" value="1"/>
</dbReference>
<evidence type="ECO:0000256" key="11">
    <source>
        <dbReference type="ARBA" id="ARBA00048781"/>
    </source>
</evidence>
<reference evidence="13 14" key="1">
    <citation type="journal article" date="2016" name="Nat. Commun.">
        <title>Thousands of microbial genomes shed light on interconnected biogeochemical processes in an aquifer system.</title>
        <authorList>
            <person name="Anantharaman K."/>
            <person name="Brown C.T."/>
            <person name="Hug L.A."/>
            <person name="Sharon I."/>
            <person name="Castelle C.J."/>
            <person name="Probst A.J."/>
            <person name="Thomas B.C."/>
            <person name="Singh A."/>
            <person name="Wilkins M.J."/>
            <person name="Karaoz U."/>
            <person name="Brodie E.L."/>
            <person name="Williams K.H."/>
            <person name="Hubbard S.S."/>
            <person name="Banfield J.F."/>
        </authorList>
    </citation>
    <scope>NUCLEOTIDE SEQUENCE [LARGE SCALE GENOMIC DNA]</scope>
</reference>
<evidence type="ECO:0000313" key="14">
    <source>
        <dbReference type="Proteomes" id="UP000178977"/>
    </source>
</evidence>
<organism evidence="13 14">
    <name type="scientific">Candidatus Sungbacteria bacterium RIFCSPLOWO2_01_FULL_60_25</name>
    <dbReference type="NCBI Taxonomy" id="1802281"/>
    <lineage>
        <taxon>Bacteria</taxon>
        <taxon>Candidatus Sungiibacteriota</taxon>
    </lineage>
</organism>
<evidence type="ECO:0000256" key="9">
    <source>
        <dbReference type="ARBA" id="ARBA00038901"/>
    </source>
</evidence>
<evidence type="ECO:0000256" key="6">
    <source>
        <dbReference type="ARBA" id="ARBA00022842"/>
    </source>
</evidence>
<dbReference type="GO" id="GO:0009117">
    <property type="term" value="P:nucleotide metabolic process"/>
    <property type="evidence" value="ECO:0007669"/>
    <property type="project" value="UniProtKB-KW"/>
</dbReference>
<feature type="domain" description="Non-canonical purine NTP phosphatase/PRRC1" evidence="12">
    <location>
        <begin position="11"/>
        <end position="155"/>
    </location>
</feature>
<keyword evidence="3" id="KW-0479">Metal-binding</keyword>
<dbReference type="InterPro" id="IPR026533">
    <property type="entry name" value="NTPase/PRRC1"/>
</dbReference>
<dbReference type="InterPro" id="IPR029001">
    <property type="entry name" value="ITPase-like_fam"/>
</dbReference>
<evidence type="ECO:0000256" key="1">
    <source>
        <dbReference type="ARBA" id="ARBA00001936"/>
    </source>
</evidence>
<dbReference type="Pfam" id="PF01931">
    <property type="entry name" value="NTPase_I-T"/>
    <property type="match status" value="1"/>
</dbReference>
<dbReference type="EC" id="3.6.1.73" evidence="9"/>
<keyword evidence="5" id="KW-0378">Hydrolase</keyword>
<dbReference type="PANTHER" id="PTHR34699">
    <property type="match status" value="1"/>
</dbReference>
<dbReference type="GO" id="GO:0000166">
    <property type="term" value="F:nucleotide binding"/>
    <property type="evidence" value="ECO:0007669"/>
    <property type="project" value="UniProtKB-KW"/>
</dbReference>
<keyword evidence="6" id="KW-0460">Magnesium</keyword>
<dbReference type="Proteomes" id="UP000178977">
    <property type="component" value="Unassembled WGS sequence"/>
</dbReference>
<evidence type="ECO:0000256" key="10">
    <source>
        <dbReference type="ARBA" id="ARBA00048174"/>
    </source>
</evidence>
<name>A0A1G2LDJ4_9BACT</name>
<accession>A0A1G2LDJ4</accession>
<keyword evidence="8" id="KW-0464">Manganese</keyword>
<evidence type="ECO:0000256" key="3">
    <source>
        <dbReference type="ARBA" id="ARBA00022723"/>
    </source>
</evidence>
<dbReference type="EMBL" id="MHQT01000034">
    <property type="protein sequence ID" value="OHA08882.1"/>
    <property type="molecule type" value="Genomic_DNA"/>
</dbReference>
<proteinExistence type="predicted"/>
<evidence type="ECO:0000256" key="7">
    <source>
        <dbReference type="ARBA" id="ARBA00023080"/>
    </source>
</evidence>
<evidence type="ECO:0000313" key="13">
    <source>
        <dbReference type="EMBL" id="OHA08882.1"/>
    </source>
</evidence>
<comment type="catalytic activity">
    <reaction evidence="11">
        <text>XTP + H2O = XDP + phosphate + H(+)</text>
        <dbReference type="Rhea" id="RHEA:28406"/>
        <dbReference type="ChEBI" id="CHEBI:15377"/>
        <dbReference type="ChEBI" id="CHEBI:15378"/>
        <dbReference type="ChEBI" id="CHEBI:43474"/>
        <dbReference type="ChEBI" id="CHEBI:59884"/>
        <dbReference type="ChEBI" id="CHEBI:61314"/>
        <dbReference type="EC" id="3.6.1.73"/>
    </reaction>
</comment>
<evidence type="ECO:0000259" key="12">
    <source>
        <dbReference type="Pfam" id="PF01931"/>
    </source>
</evidence>
<dbReference type="GO" id="GO:0006772">
    <property type="term" value="P:thiamine metabolic process"/>
    <property type="evidence" value="ECO:0007669"/>
    <property type="project" value="TreeGrafter"/>
</dbReference>
<dbReference type="InterPro" id="IPR050299">
    <property type="entry name" value="YjjX_NTPase"/>
</dbReference>
<dbReference type="GO" id="GO:0103023">
    <property type="term" value="F:ITPase activity"/>
    <property type="evidence" value="ECO:0007669"/>
    <property type="project" value="UniProtKB-EC"/>
</dbReference>
<sequence>MKEAIASYPEFDGAEVDGVEVKTEEFGHPISLPTIVDGAMDRARQAFRECEYSVGIEGGLIEVPKTKSGYMEVAVAVMYDGVRFHLGLSPAYEWPKSVTERIVKKGLDGSQALREAGFTDHEKIGTAEGGISILTKGRMNRKEYNKLAVMMALIHLENKEHY</sequence>
<comment type="catalytic activity">
    <reaction evidence="10">
        <text>ITP + H2O = IDP + phosphate + H(+)</text>
        <dbReference type="Rhea" id="RHEA:28330"/>
        <dbReference type="ChEBI" id="CHEBI:15377"/>
        <dbReference type="ChEBI" id="CHEBI:15378"/>
        <dbReference type="ChEBI" id="CHEBI:43474"/>
        <dbReference type="ChEBI" id="CHEBI:58280"/>
        <dbReference type="ChEBI" id="CHEBI:61402"/>
        <dbReference type="EC" id="3.6.1.73"/>
    </reaction>
</comment>
<gene>
    <name evidence="13" type="ORF">A3A44_02195</name>
</gene>
<evidence type="ECO:0000256" key="8">
    <source>
        <dbReference type="ARBA" id="ARBA00023211"/>
    </source>
</evidence>